<proteinExistence type="predicted"/>
<feature type="region of interest" description="Disordered" evidence="2">
    <location>
        <begin position="237"/>
        <end position="310"/>
    </location>
</feature>
<evidence type="ECO:0000313" key="5">
    <source>
        <dbReference type="Proteomes" id="UP000661607"/>
    </source>
</evidence>
<organism evidence="4 5">
    <name type="scientific">Nonomuraea africana</name>
    <dbReference type="NCBI Taxonomy" id="46171"/>
    <lineage>
        <taxon>Bacteria</taxon>
        <taxon>Bacillati</taxon>
        <taxon>Actinomycetota</taxon>
        <taxon>Actinomycetes</taxon>
        <taxon>Streptosporangiales</taxon>
        <taxon>Streptosporangiaceae</taxon>
        <taxon>Nonomuraea</taxon>
    </lineage>
</organism>
<evidence type="ECO:0000313" key="4">
    <source>
        <dbReference type="EMBL" id="MBE1562217.1"/>
    </source>
</evidence>
<evidence type="ECO:0000259" key="3">
    <source>
        <dbReference type="Pfam" id="PF01548"/>
    </source>
</evidence>
<dbReference type="EMBL" id="JADBEF010000001">
    <property type="protein sequence ID" value="MBE1562217.1"/>
    <property type="molecule type" value="Genomic_DNA"/>
</dbReference>
<dbReference type="Pfam" id="PF01548">
    <property type="entry name" value="DEDD_Tnp_IS110"/>
    <property type="match status" value="1"/>
</dbReference>
<dbReference type="InterPro" id="IPR047650">
    <property type="entry name" value="Transpos_IS110"/>
</dbReference>
<reference evidence="4 5" key="1">
    <citation type="submission" date="2020-10" db="EMBL/GenBank/DDBJ databases">
        <title>Sequencing the genomes of 1000 actinobacteria strains.</title>
        <authorList>
            <person name="Klenk H.-P."/>
        </authorList>
    </citation>
    <scope>NUCLEOTIDE SEQUENCE [LARGE SCALE GENOMIC DNA]</scope>
    <source>
        <strain evidence="4 5">DSM 43748</strain>
    </source>
</reference>
<dbReference type="Proteomes" id="UP000661607">
    <property type="component" value="Unassembled WGS sequence"/>
</dbReference>
<feature type="domain" description="Transposase IS110-like N-terminal" evidence="3">
    <location>
        <begin position="12"/>
        <end position="158"/>
    </location>
</feature>
<comment type="caution">
    <text evidence="4">The sequence shown here is derived from an EMBL/GenBank/DDBJ whole genome shotgun (WGS) entry which is preliminary data.</text>
</comment>
<feature type="compositionally biased region" description="Basic residues" evidence="2">
    <location>
        <begin position="252"/>
        <end position="268"/>
    </location>
</feature>
<gene>
    <name evidence="4" type="ORF">H4W81_004996</name>
</gene>
<dbReference type="InterPro" id="IPR002525">
    <property type="entry name" value="Transp_IS110-like_N"/>
</dbReference>
<name>A0ABR9KJM2_9ACTN</name>
<dbReference type="PANTHER" id="PTHR33055">
    <property type="entry name" value="TRANSPOSASE FOR INSERTION SEQUENCE ELEMENT IS1111A"/>
    <property type="match status" value="1"/>
</dbReference>
<keyword evidence="1" id="KW-0175">Coiled coil</keyword>
<feature type="compositionally biased region" description="Low complexity" evidence="2">
    <location>
        <begin position="294"/>
        <end position="310"/>
    </location>
</feature>
<evidence type="ECO:0000256" key="1">
    <source>
        <dbReference type="SAM" id="Coils"/>
    </source>
</evidence>
<protein>
    <recommendedName>
        <fullName evidence="3">Transposase IS110-like N-terminal domain-containing protein</fullName>
    </recommendedName>
</protein>
<feature type="coiled-coil region" evidence="1">
    <location>
        <begin position="201"/>
        <end position="228"/>
    </location>
</feature>
<accession>A0ABR9KJM2</accession>
<keyword evidence="5" id="KW-1185">Reference proteome</keyword>
<dbReference type="PANTHER" id="PTHR33055:SF16">
    <property type="entry name" value="TRANSPOSASE FOR INSERTION SEQUENCE ELEMENT IS1547"/>
    <property type="match status" value="1"/>
</dbReference>
<sequence>MTMLAQTVDAVIGVDTHRDTHSACLVNPVGGELSAITITADANGYRQLAQWANDHAPGPRIVWAIEDTRSHGAGLVRALRQAGQHVIESDRPKRITRRVGGKSDALDARRAAREALGREHSAVPRADGPREAVRMLLVTRESAIHARTGAVNQLKALVLTAPEQQRQRLRGLTRTALIDACLALRPSATTDPEERTRRLVMQRLARRIRDLTSEIHAADDELAALVQVSMASSGLPRGCRGGRRGTAAPTGRRCRVPHRCSRGHRRSPHAWGYPVTTTRAGPGYRLRPGPPASPDGSAPRAAAAAASLGG</sequence>
<evidence type="ECO:0000256" key="2">
    <source>
        <dbReference type="SAM" id="MobiDB-lite"/>
    </source>
</evidence>